<proteinExistence type="predicted"/>
<reference evidence="3" key="1">
    <citation type="submission" date="2022-10" db="EMBL/GenBank/DDBJ databases">
        <title>Genome assembly of Pristionchus species.</title>
        <authorList>
            <person name="Yoshida K."/>
            <person name="Sommer R.J."/>
        </authorList>
    </citation>
    <scope>NUCLEOTIDE SEQUENCE [LARGE SCALE GENOMIC DNA]</scope>
    <source>
        <strain evidence="3">RS5460</strain>
    </source>
</reference>
<dbReference type="InterPro" id="IPR038459">
    <property type="entry name" value="MT_TRM10-typ_sf"/>
</dbReference>
<evidence type="ECO:0000313" key="2">
    <source>
        <dbReference type="EMBL" id="GMR38585.1"/>
    </source>
</evidence>
<feature type="non-terminal residue" evidence="2">
    <location>
        <position position="316"/>
    </location>
</feature>
<name>A0AAN5CBT0_9BILA</name>
<dbReference type="Proteomes" id="UP001328107">
    <property type="component" value="Unassembled WGS sequence"/>
</dbReference>
<dbReference type="Gene3D" id="3.40.1280.30">
    <property type="match status" value="1"/>
</dbReference>
<feature type="region of interest" description="Disordered" evidence="1">
    <location>
        <begin position="22"/>
        <end position="46"/>
    </location>
</feature>
<gene>
    <name evidence="2" type="ORF">PMAYCL1PPCAC_08780</name>
</gene>
<comment type="caution">
    <text evidence="2">The sequence shown here is derived from an EMBL/GenBank/DDBJ whole genome shotgun (WGS) entry which is preliminary data.</text>
</comment>
<keyword evidence="3" id="KW-1185">Reference proteome</keyword>
<sequence length="316" mass="36620">RGLTRYLQNRKGFSERFVRNHWANPSSSQTAGPSGTNTTERQEDKRDSEFAASFKKLLPSQQFRDGLSESEKRRLELLIKQTELYCYLARKVPTTISDKDWSTLLNLRSVKDRVYKLEFIAVREWREEKDRLKTSGSEGFGAIMEQEIERFNAGGMGYGPLLYELLCNALRRRDRLNLIKGANVWSSLRLMDEHPVIVIDMQYVFDGQHEKERTMRNQLKECINENMCSTRPLPVILSNVPDNENGKLYMEKDLDFWGSEFQHQMILPDVEKVSPRAAVIKATGKTNPKIVYISQYAMKMLDGPLKADACELRSFF</sequence>
<organism evidence="2 3">
    <name type="scientific">Pristionchus mayeri</name>
    <dbReference type="NCBI Taxonomy" id="1317129"/>
    <lineage>
        <taxon>Eukaryota</taxon>
        <taxon>Metazoa</taxon>
        <taxon>Ecdysozoa</taxon>
        <taxon>Nematoda</taxon>
        <taxon>Chromadorea</taxon>
        <taxon>Rhabditida</taxon>
        <taxon>Rhabditina</taxon>
        <taxon>Diplogasteromorpha</taxon>
        <taxon>Diplogasteroidea</taxon>
        <taxon>Neodiplogasteridae</taxon>
        <taxon>Pristionchus</taxon>
    </lineage>
</organism>
<protein>
    <submittedName>
        <fullName evidence="2">Uncharacterized protein</fullName>
    </submittedName>
</protein>
<accession>A0AAN5CBT0</accession>
<dbReference type="EMBL" id="BTRK01000002">
    <property type="protein sequence ID" value="GMR38585.1"/>
    <property type="molecule type" value="Genomic_DNA"/>
</dbReference>
<evidence type="ECO:0000313" key="3">
    <source>
        <dbReference type="Proteomes" id="UP001328107"/>
    </source>
</evidence>
<evidence type="ECO:0000256" key="1">
    <source>
        <dbReference type="SAM" id="MobiDB-lite"/>
    </source>
</evidence>
<feature type="compositionally biased region" description="Polar residues" evidence="1">
    <location>
        <begin position="23"/>
        <end position="39"/>
    </location>
</feature>
<feature type="non-terminal residue" evidence="2">
    <location>
        <position position="1"/>
    </location>
</feature>
<dbReference type="AlphaFoldDB" id="A0AAN5CBT0"/>